<protein>
    <submittedName>
        <fullName evidence="1">Uncharacterized protein</fullName>
    </submittedName>
</protein>
<feature type="non-terminal residue" evidence="1">
    <location>
        <position position="1"/>
    </location>
</feature>
<evidence type="ECO:0000313" key="1">
    <source>
        <dbReference type="EMBL" id="KAF4711230.1"/>
    </source>
</evidence>
<comment type="caution">
    <text evidence="1">The sequence shown here is derived from an EMBL/GenBank/DDBJ whole genome shotgun (WGS) entry which is preliminary data.</text>
</comment>
<proteinExistence type="predicted"/>
<dbReference type="AlphaFoldDB" id="A0A7J6QVA3"/>
<accession>A0A7J6QVA3</accession>
<name>A0A7J6QVA3_PEROL</name>
<reference evidence="1 2" key="1">
    <citation type="submission" date="2020-04" db="EMBL/GenBank/DDBJ databases">
        <title>Perkinsus olseni comparative genomics.</title>
        <authorList>
            <person name="Bogema D.R."/>
        </authorList>
    </citation>
    <scope>NUCLEOTIDE SEQUENCE [LARGE SCALE GENOMIC DNA]</scope>
    <source>
        <strain evidence="1">ATCC PRA-205</strain>
    </source>
</reference>
<sequence length="188" mass="21245">GIPITMSGAGDLGPGTYGSFLRHYAVGKLKSVTSCQALPLLAASQCIQDNSIKKLAGKKFTISPQAKDRISYISVRFKKEDDCFVKARFSMTMGKIALEKGMQYESPWLKVEERSDKHGNYWPLVAEKRAKRALQDFVDRVAGDAYLDRRFSAFIGYDKKGKLQVEVMVGRTDRFNVFGIIPLQRYFR</sequence>
<dbReference type="EMBL" id="JABANM010027483">
    <property type="protein sequence ID" value="KAF4711230.1"/>
    <property type="molecule type" value="Genomic_DNA"/>
</dbReference>
<gene>
    <name evidence="1" type="ORF">FOZ62_016835</name>
</gene>
<organism evidence="1 2">
    <name type="scientific">Perkinsus olseni</name>
    <name type="common">Perkinsus atlanticus</name>
    <dbReference type="NCBI Taxonomy" id="32597"/>
    <lineage>
        <taxon>Eukaryota</taxon>
        <taxon>Sar</taxon>
        <taxon>Alveolata</taxon>
        <taxon>Perkinsozoa</taxon>
        <taxon>Perkinsea</taxon>
        <taxon>Perkinsida</taxon>
        <taxon>Perkinsidae</taxon>
        <taxon>Perkinsus</taxon>
    </lineage>
</organism>
<evidence type="ECO:0000313" key="2">
    <source>
        <dbReference type="Proteomes" id="UP000574390"/>
    </source>
</evidence>
<dbReference type="Proteomes" id="UP000574390">
    <property type="component" value="Unassembled WGS sequence"/>
</dbReference>